<dbReference type="Proteomes" id="UP001153332">
    <property type="component" value="Unassembled WGS sequence"/>
</dbReference>
<evidence type="ECO:0000313" key="1">
    <source>
        <dbReference type="EMBL" id="KAJ8133512.1"/>
    </source>
</evidence>
<name>A0ACC2K1Y2_9PEZI</name>
<protein>
    <submittedName>
        <fullName evidence="1">Uncharacterized protein</fullName>
    </submittedName>
</protein>
<sequence>MRLVSLGSSRAPRRDASTSGDDRKILVAVDFGTTHSAVAWQTRSVAQDRIASQMLPGSFADHALWRYQRRKNDHQTLVLKEWPGKTETQDKVPSTLQYNASGREDPEGFPSRWGFETEYDHHERKYQWFKLELNPNLRNILDQEYPKTTIQPKPKHVEKLVTDYLQVLREHAENHIKDSFIKLGDAPPHRVPWEYIITVPAVWPEVAQNTTRKCAVNAGMATSSPVQIVTEPEAAGLYALEQAVSQDIKFTIGDTFVICDAGGGTVDLISYTVISLKPVTRLEESAAGSGGLCGSIFLDRRFDDWLRRRVSSLHQWNDSYHADALAQWESEIKRNFNGDVNEHFFIPVGGLPDTPDLGIRESRFEIPGESVKQLFEPVVSEILGLVNSQISETNRNEKTVKAVLLAGGFGRNEYLKKRIQREVGEAIKVERMKECSTAIVRGALIRGVTSKLAGPSRPTVWVDSRITRKHYGITVWTIYDPTKHDPKIRRPPAGVDGSERIKIFQWFLRKGAKIKESEPISFYYDVPGRDMELHNSKLNVFSLTVFMCDEDVPPMYPGSCKCGQSIKLTADLNRIAKESMLQKQKGVNNELHYKIPFQIEMTYRSANISFDLVHGGINYGSMQAEYV</sequence>
<accession>A0ACC2K1Y2</accession>
<comment type="caution">
    <text evidence="1">The sequence shown here is derived from an EMBL/GenBank/DDBJ whole genome shotgun (WGS) entry which is preliminary data.</text>
</comment>
<organism evidence="1 2">
    <name type="scientific">Lasiodiplodia mahajangana</name>
    <dbReference type="NCBI Taxonomy" id="1108764"/>
    <lineage>
        <taxon>Eukaryota</taxon>
        <taxon>Fungi</taxon>
        <taxon>Dikarya</taxon>
        <taxon>Ascomycota</taxon>
        <taxon>Pezizomycotina</taxon>
        <taxon>Dothideomycetes</taxon>
        <taxon>Dothideomycetes incertae sedis</taxon>
        <taxon>Botryosphaeriales</taxon>
        <taxon>Botryosphaeriaceae</taxon>
        <taxon>Lasiodiplodia</taxon>
    </lineage>
</organism>
<proteinExistence type="predicted"/>
<dbReference type="EMBL" id="JAPUUL010000007">
    <property type="protein sequence ID" value="KAJ8133512.1"/>
    <property type="molecule type" value="Genomic_DNA"/>
</dbReference>
<evidence type="ECO:0000313" key="2">
    <source>
        <dbReference type="Proteomes" id="UP001153332"/>
    </source>
</evidence>
<gene>
    <name evidence="1" type="ORF">O1611_g102</name>
</gene>
<keyword evidence="2" id="KW-1185">Reference proteome</keyword>
<reference evidence="1" key="1">
    <citation type="submission" date="2022-12" db="EMBL/GenBank/DDBJ databases">
        <title>Genome Sequence of Lasiodiplodia mahajangana.</title>
        <authorList>
            <person name="Buettner E."/>
        </authorList>
    </citation>
    <scope>NUCLEOTIDE SEQUENCE</scope>
    <source>
        <strain evidence="1">VT137</strain>
    </source>
</reference>